<gene>
    <name evidence="2" type="ORF">BRAA03T13924Z</name>
    <name evidence="1" type="ORF">BRAPAZ1V2_A03P48600.2</name>
</gene>
<proteinExistence type="predicted"/>
<name>A0A3P5ZPX5_BRACM</name>
<evidence type="ECO:0000313" key="1">
    <source>
        <dbReference type="EMBL" id="CAG7883517.1"/>
    </source>
</evidence>
<accession>A0A3P5ZPX5</accession>
<evidence type="ECO:0000313" key="2">
    <source>
        <dbReference type="EMBL" id="VDC82706.1"/>
    </source>
</evidence>
<dbReference type="EMBL" id="LR031572">
    <property type="protein sequence ID" value="VDC82706.1"/>
    <property type="molecule type" value="Genomic_DNA"/>
</dbReference>
<feature type="non-terminal residue" evidence="2">
    <location>
        <position position="1"/>
    </location>
</feature>
<dbReference type="EMBL" id="LS974619">
    <property type="protein sequence ID" value="CAG7883517.1"/>
    <property type="molecule type" value="Genomic_DNA"/>
</dbReference>
<organism evidence="2">
    <name type="scientific">Brassica campestris</name>
    <name type="common">Field mustard</name>
    <dbReference type="NCBI Taxonomy" id="3711"/>
    <lineage>
        <taxon>Eukaryota</taxon>
        <taxon>Viridiplantae</taxon>
        <taxon>Streptophyta</taxon>
        <taxon>Embryophyta</taxon>
        <taxon>Tracheophyta</taxon>
        <taxon>Spermatophyta</taxon>
        <taxon>Magnoliopsida</taxon>
        <taxon>eudicotyledons</taxon>
        <taxon>Gunneridae</taxon>
        <taxon>Pentapetalae</taxon>
        <taxon>rosids</taxon>
        <taxon>malvids</taxon>
        <taxon>Brassicales</taxon>
        <taxon>Brassicaceae</taxon>
        <taxon>Brassiceae</taxon>
        <taxon>Brassica</taxon>
    </lineage>
</organism>
<reference evidence="2" key="1">
    <citation type="submission" date="2018-11" db="EMBL/GenBank/DDBJ databases">
        <authorList>
            <consortium name="Genoscope - CEA"/>
            <person name="William W."/>
        </authorList>
    </citation>
    <scope>NUCLEOTIDE SEQUENCE</scope>
</reference>
<protein>
    <submittedName>
        <fullName evidence="1">Uncharacterized protein</fullName>
    </submittedName>
</protein>
<dbReference type="Proteomes" id="UP000694005">
    <property type="component" value="Chromosome A03"/>
</dbReference>
<sequence length="102" mass="11163">LCHSDSLGSTENLSGGLFRSDYAISCCVGTPYSSESFTVDSAIVLHLVSLDLPSSFTDSDKIRSLLSGSKTSVKSLQTYNNYHIPQDNVLLPKIWNKTKFIT</sequence>
<dbReference type="AlphaFoldDB" id="A0A3P5ZPX5"/>